<gene>
    <name evidence="1" type="ORF">AVDCRST_MAG94-1031</name>
</gene>
<reference evidence="1" key="1">
    <citation type="submission" date="2020-02" db="EMBL/GenBank/DDBJ databases">
        <authorList>
            <person name="Meier V. D."/>
        </authorList>
    </citation>
    <scope>NUCLEOTIDE SEQUENCE</scope>
    <source>
        <strain evidence="1">AVDCRST_MAG94</strain>
    </source>
</reference>
<dbReference type="AlphaFoldDB" id="A0A6J4KRF8"/>
<evidence type="ECO:0000313" key="1">
    <source>
        <dbReference type="EMBL" id="CAA9312230.1"/>
    </source>
</evidence>
<sequence length="69" mass="7493">MRPTPPWLDTPKKVVVSTSKTISGFGEDRQPITDAYPPARPRRCDIKRLTAAAIPAAYPPLISLGAYNG</sequence>
<protein>
    <submittedName>
        <fullName evidence="1">Uncharacterized protein</fullName>
    </submittedName>
</protein>
<dbReference type="EMBL" id="CADCTY010000342">
    <property type="protein sequence ID" value="CAA9312230.1"/>
    <property type="molecule type" value="Genomic_DNA"/>
</dbReference>
<proteinExistence type="predicted"/>
<accession>A0A6J4KRF8</accession>
<name>A0A6J4KRF8_9CYAN</name>
<organism evidence="1">
    <name type="scientific">uncultured Leptolyngbya sp</name>
    <dbReference type="NCBI Taxonomy" id="332963"/>
    <lineage>
        <taxon>Bacteria</taxon>
        <taxon>Bacillati</taxon>
        <taxon>Cyanobacteriota</taxon>
        <taxon>Cyanophyceae</taxon>
        <taxon>Leptolyngbyales</taxon>
        <taxon>Leptolyngbyaceae</taxon>
        <taxon>Leptolyngbya group</taxon>
        <taxon>Leptolyngbya</taxon>
        <taxon>environmental samples</taxon>
    </lineage>
</organism>